<dbReference type="InterPro" id="IPR011990">
    <property type="entry name" value="TPR-like_helical_dom_sf"/>
</dbReference>
<dbReference type="InterPro" id="IPR011009">
    <property type="entry name" value="Kinase-like_dom_sf"/>
</dbReference>
<evidence type="ECO:0000256" key="4">
    <source>
        <dbReference type="ARBA" id="ARBA00022840"/>
    </source>
</evidence>
<feature type="repeat" description="TPR" evidence="5">
    <location>
        <begin position="658"/>
        <end position="691"/>
    </location>
</feature>
<keyword evidence="4" id="KW-0067">ATP-binding</keyword>
<dbReference type="Gene3D" id="3.30.200.20">
    <property type="entry name" value="Phosphorylase Kinase, domain 1"/>
    <property type="match status" value="1"/>
</dbReference>
<dbReference type="InterPro" id="IPR008271">
    <property type="entry name" value="Ser/Thr_kinase_AS"/>
</dbReference>
<evidence type="ECO:0000256" key="1">
    <source>
        <dbReference type="ARBA" id="ARBA00022679"/>
    </source>
</evidence>
<sequence length="922" mass="102920">MATASADRNLLFGVLAVQLDFVSRDDLIAATSRWILDKETPLSEVFVEQGMLSREESQLIDGVVRKHLERNGDDPRQSLKSLEAFEAVRATLKGIDDTDVKGTVEFDTLATPSTDQYTTLAPVTSEIADSKQRFTFLRVHQKGGLGCVSIALDEELHREIALKEILPAHADHEENRNRFIREAEITGALEHPGVVPVYSLGHFADGRPFYAMRFIHGLNLQDAVTDFYKDTSPPAEKQLQFRQLVAKIIHVCHALDYAHSRGVIHRDIKPSNIMLGDYGETLVVDWGLAKTLTDPTQTDESIVPKVQTTQRASSTSTQIGRVVGTPSFMSPEQAAGRLDALDATSDIYSLGSTLYHVLTGSPPFKGNEEEVLGNVQMSRFPKPREINPQVPRALEAICLKAMARLPQDRYQSARGMSDDLERFMADERVLAYREPLPARAWRWIRNHKALVLSSAAALTVAVTALTIGVVLLSAANVRERTAREQAQSNFVEATQQRELAQRNFDLARSAVRGFLTDVSENTLIQQPGMQNLRQELLRRALVYYQDFLEQRQDDPSLQGEVAEANYLVGTIVQLVDSPKDALPHFERAVELQEQLLESSPDNSEVQRSYGQTLNAMGGALLRLGRIEESRDYFQQSADVREELAKNAPEDVEAARMFASSVMNIGNTYRAVGEWDKALPLFERAQMIRMAKVDKIDTTDPKLQRDLGMGYYNLAVVRRISGDDVVAETNFLAAIDLFSKLHASEPHEMSHQRNLALCLRGEADLKVNREEPEAAIEYYQQAIELLEELKLRNPEVHSYAFELAGVYINLASQWQTQENNTVCIKSAQRGVNLLEELAALADSMPTYRRDLGIAHRLLGELQDANGDTDSAEQELLASKAVFSKLLSENPANENYAQELGLTMDRLTALELSRVPQGNEDSPP</sequence>
<feature type="domain" description="Protein kinase" evidence="7">
    <location>
        <begin position="134"/>
        <end position="424"/>
    </location>
</feature>
<dbReference type="Proteomes" id="UP000318437">
    <property type="component" value="Unassembled WGS sequence"/>
</dbReference>
<dbReference type="PANTHER" id="PTHR43289:SF6">
    <property type="entry name" value="SERINE_THREONINE-PROTEIN KINASE NEKL-3"/>
    <property type="match status" value="1"/>
</dbReference>
<dbReference type="CDD" id="cd14014">
    <property type="entry name" value="STKc_PknB_like"/>
    <property type="match status" value="1"/>
</dbReference>
<evidence type="ECO:0000256" key="5">
    <source>
        <dbReference type="PROSITE-ProRule" id="PRU00339"/>
    </source>
</evidence>
<gene>
    <name evidence="8" type="primary">pknD_6</name>
    <name evidence="8" type="ORF">Pla144_43890</name>
</gene>
<keyword evidence="6" id="KW-0812">Transmembrane</keyword>
<dbReference type="GO" id="GO:0004674">
    <property type="term" value="F:protein serine/threonine kinase activity"/>
    <property type="evidence" value="ECO:0007669"/>
    <property type="project" value="UniProtKB-EC"/>
</dbReference>
<dbReference type="Gene3D" id="1.25.40.10">
    <property type="entry name" value="Tetratricopeptide repeat domain"/>
    <property type="match status" value="2"/>
</dbReference>
<reference evidence="8 9" key="1">
    <citation type="submission" date="2019-02" db="EMBL/GenBank/DDBJ databases">
        <title>Deep-cultivation of Planctomycetes and their phenomic and genomic characterization uncovers novel biology.</title>
        <authorList>
            <person name="Wiegand S."/>
            <person name="Jogler M."/>
            <person name="Boedeker C."/>
            <person name="Pinto D."/>
            <person name="Vollmers J."/>
            <person name="Rivas-Marin E."/>
            <person name="Kohn T."/>
            <person name="Peeters S.H."/>
            <person name="Heuer A."/>
            <person name="Rast P."/>
            <person name="Oberbeckmann S."/>
            <person name="Bunk B."/>
            <person name="Jeske O."/>
            <person name="Meyerdierks A."/>
            <person name="Storesund J.E."/>
            <person name="Kallscheuer N."/>
            <person name="Luecker S."/>
            <person name="Lage O.M."/>
            <person name="Pohl T."/>
            <person name="Merkel B.J."/>
            <person name="Hornburger P."/>
            <person name="Mueller R.-W."/>
            <person name="Bruemmer F."/>
            <person name="Labrenz M."/>
            <person name="Spormann A.M."/>
            <person name="Op Den Camp H."/>
            <person name="Overmann J."/>
            <person name="Amann R."/>
            <person name="Jetten M.S.M."/>
            <person name="Mascher T."/>
            <person name="Medema M.H."/>
            <person name="Devos D.P."/>
            <person name="Kaster A.-K."/>
            <person name="Ovreas L."/>
            <person name="Rohde M."/>
            <person name="Galperin M.Y."/>
            <person name="Jogler C."/>
        </authorList>
    </citation>
    <scope>NUCLEOTIDE SEQUENCE [LARGE SCALE GENOMIC DNA]</scope>
    <source>
        <strain evidence="8 9">Pla144</strain>
    </source>
</reference>
<keyword evidence="9" id="KW-1185">Reference proteome</keyword>
<evidence type="ECO:0000256" key="3">
    <source>
        <dbReference type="ARBA" id="ARBA00022777"/>
    </source>
</evidence>
<evidence type="ECO:0000256" key="6">
    <source>
        <dbReference type="SAM" id="Phobius"/>
    </source>
</evidence>
<dbReference type="GO" id="GO:0005524">
    <property type="term" value="F:ATP binding"/>
    <property type="evidence" value="ECO:0007669"/>
    <property type="project" value="UniProtKB-KW"/>
</dbReference>
<keyword evidence="5" id="KW-0802">TPR repeat</keyword>
<accession>A0A5C6CCT0</accession>
<comment type="caution">
    <text evidence="8">The sequence shown here is derived from an EMBL/GenBank/DDBJ whole genome shotgun (WGS) entry which is preliminary data.</text>
</comment>
<dbReference type="SUPFAM" id="SSF48452">
    <property type="entry name" value="TPR-like"/>
    <property type="match status" value="2"/>
</dbReference>
<protein>
    <submittedName>
        <fullName evidence="8">Serine/threonine-protein kinase PknD</fullName>
        <ecNumber evidence="8">2.7.11.1</ecNumber>
    </submittedName>
</protein>
<keyword evidence="3 8" id="KW-0418">Kinase</keyword>
<dbReference type="Pfam" id="PF13176">
    <property type="entry name" value="TPR_7"/>
    <property type="match status" value="1"/>
</dbReference>
<dbReference type="OrthoDB" id="6111975at2"/>
<dbReference type="EC" id="2.7.11.1" evidence="8"/>
<dbReference type="PROSITE" id="PS50005">
    <property type="entry name" value="TPR"/>
    <property type="match status" value="1"/>
</dbReference>
<dbReference type="AlphaFoldDB" id="A0A5C6CCT0"/>
<dbReference type="InterPro" id="IPR019734">
    <property type="entry name" value="TPR_rpt"/>
</dbReference>
<dbReference type="Pfam" id="PF13374">
    <property type="entry name" value="TPR_10"/>
    <property type="match status" value="1"/>
</dbReference>
<dbReference type="PROSITE" id="PS00108">
    <property type="entry name" value="PROTEIN_KINASE_ST"/>
    <property type="match status" value="1"/>
</dbReference>
<dbReference type="EMBL" id="SJPS01000008">
    <property type="protein sequence ID" value="TWU21922.1"/>
    <property type="molecule type" value="Genomic_DNA"/>
</dbReference>
<dbReference type="Pfam" id="PF00069">
    <property type="entry name" value="Pkinase"/>
    <property type="match status" value="1"/>
</dbReference>
<dbReference type="InterPro" id="IPR000719">
    <property type="entry name" value="Prot_kinase_dom"/>
</dbReference>
<evidence type="ECO:0000259" key="7">
    <source>
        <dbReference type="PROSITE" id="PS50011"/>
    </source>
</evidence>
<keyword evidence="2" id="KW-0547">Nucleotide-binding</keyword>
<keyword evidence="6" id="KW-1133">Transmembrane helix</keyword>
<dbReference type="PANTHER" id="PTHR43289">
    <property type="entry name" value="MITOGEN-ACTIVATED PROTEIN KINASE KINASE KINASE 20-RELATED"/>
    <property type="match status" value="1"/>
</dbReference>
<name>A0A5C6CCT0_9BACT</name>
<organism evidence="8 9">
    <name type="scientific">Bythopirellula polymerisocia</name>
    <dbReference type="NCBI Taxonomy" id="2528003"/>
    <lineage>
        <taxon>Bacteria</taxon>
        <taxon>Pseudomonadati</taxon>
        <taxon>Planctomycetota</taxon>
        <taxon>Planctomycetia</taxon>
        <taxon>Pirellulales</taxon>
        <taxon>Lacipirellulaceae</taxon>
        <taxon>Bythopirellula</taxon>
    </lineage>
</organism>
<dbReference type="RefSeq" id="WP_146452643.1">
    <property type="nucleotide sequence ID" value="NZ_SJPS01000008.1"/>
</dbReference>
<keyword evidence="1 8" id="KW-0808">Transferase</keyword>
<keyword evidence="6" id="KW-0472">Membrane</keyword>
<dbReference type="Gene3D" id="1.10.510.10">
    <property type="entry name" value="Transferase(Phosphotransferase) domain 1"/>
    <property type="match status" value="1"/>
</dbReference>
<proteinExistence type="predicted"/>
<evidence type="ECO:0000313" key="9">
    <source>
        <dbReference type="Proteomes" id="UP000318437"/>
    </source>
</evidence>
<dbReference type="SMART" id="SM00028">
    <property type="entry name" value="TPR"/>
    <property type="match status" value="6"/>
</dbReference>
<dbReference type="PROSITE" id="PS50011">
    <property type="entry name" value="PROTEIN_KINASE_DOM"/>
    <property type="match status" value="1"/>
</dbReference>
<feature type="transmembrane region" description="Helical" evidence="6">
    <location>
        <begin position="449"/>
        <end position="475"/>
    </location>
</feature>
<evidence type="ECO:0000313" key="8">
    <source>
        <dbReference type="EMBL" id="TWU21922.1"/>
    </source>
</evidence>
<evidence type="ECO:0000256" key="2">
    <source>
        <dbReference type="ARBA" id="ARBA00022741"/>
    </source>
</evidence>
<dbReference type="SMART" id="SM00220">
    <property type="entry name" value="S_TKc"/>
    <property type="match status" value="1"/>
</dbReference>
<dbReference type="SUPFAM" id="SSF56112">
    <property type="entry name" value="Protein kinase-like (PK-like)"/>
    <property type="match status" value="1"/>
</dbReference>